<evidence type="ECO:0000256" key="2">
    <source>
        <dbReference type="ARBA" id="ARBA00022741"/>
    </source>
</evidence>
<dbReference type="SMART" id="SM01209">
    <property type="entry name" value="GARS_A"/>
    <property type="match status" value="1"/>
</dbReference>
<protein>
    <submittedName>
        <fullName evidence="6">ATP-grasp domain-containing protein</fullName>
    </submittedName>
</protein>
<comment type="caution">
    <text evidence="6">The sequence shown here is derived from an EMBL/GenBank/DDBJ whole genome shotgun (WGS) entry which is preliminary data.</text>
</comment>
<evidence type="ECO:0000256" key="1">
    <source>
        <dbReference type="ARBA" id="ARBA00022598"/>
    </source>
</evidence>
<keyword evidence="7" id="KW-1185">Reference proteome</keyword>
<keyword evidence="1" id="KW-0436">Ligase</keyword>
<dbReference type="PANTHER" id="PTHR43585:SF2">
    <property type="entry name" value="ATP-GRASP ENZYME FSQD"/>
    <property type="match status" value="1"/>
</dbReference>
<dbReference type="InterPro" id="IPR041472">
    <property type="entry name" value="BL00235/CARNS1_N"/>
</dbReference>
<dbReference type="Pfam" id="PF13535">
    <property type="entry name" value="ATP-grasp_4"/>
    <property type="match status" value="1"/>
</dbReference>
<keyword evidence="3 4" id="KW-0067">ATP-binding</keyword>
<dbReference type="SUPFAM" id="SSF56059">
    <property type="entry name" value="Glutathione synthetase ATP-binding domain-like"/>
    <property type="match status" value="1"/>
</dbReference>
<dbReference type="PANTHER" id="PTHR43585">
    <property type="entry name" value="FUMIPYRROLE BIOSYNTHESIS PROTEIN C"/>
    <property type="match status" value="1"/>
</dbReference>
<evidence type="ECO:0000256" key="4">
    <source>
        <dbReference type="PROSITE-ProRule" id="PRU00409"/>
    </source>
</evidence>
<evidence type="ECO:0000313" key="7">
    <source>
        <dbReference type="Proteomes" id="UP001198565"/>
    </source>
</evidence>
<dbReference type="InterPro" id="IPR052032">
    <property type="entry name" value="ATP-dep_AA_Ligase"/>
</dbReference>
<reference evidence="6 7" key="1">
    <citation type="submission" date="2021-08" db="EMBL/GenBank/DDBJ databases">
        <title>Streptomyces sp. PTM05 isolated from lichen.</title>
        <authorList>
            <person name="Somphong A."/>
            <person name="Phongsopitanun W."/>
            <person name="Tanasupawat S."/>
        </authorList>
    </citation>
    <scope>NUCLEOTIDE SEQUENCE [LARGE SCALE GENOMIC DNA]</scope>
    <source>
        <strain evidence="6 7">Ptm05</strain>
    </source>
</reference>
<proteinExistence type="predicted"/>
<evidence type="ECO:0000313" key="6">
    <source>
        <dbReference type="EMBL" id="MBY8883740.1"/>
    </source>
</evidence>
<feature type="domain" description="ATP-grasp" evidence="5">
    <location>
        <begin position="129"/>
        <end position="324"/>
    </location>
</feature>
<accession>A0ABS7QMV9</accession>
<name>A0ABS7QMV9_9ACTN</name>
<dbReference type="Pfam" id="PF18130">
    <property type="entry name" value="ATPgrasp_N"/>
    <property type="match status" value="1"/>
</dbReference>
<dbReference type="Gene3D" id="3.30.470.20">
    <property type="entry name" value="ATP-grasp fold, B domain"/>
    <property type="match status" value="1"/>
</dbReference>
<dbReference type="Gene3D" id="3.40.50.20">
    <property type="match status" value="1"/>
</dbReference>
<gene>
    <name evidence="6" type="ORF">K7472_02635</name>
</gene>
<dbReference type="InterPro" id="IPR011761">
    <property type="entry name" value="ATP-grasp"/>
</dbReference>
<dbReference type="Proteomes" id="UP001198565">
    <property type="component" value="Unassembled WGS sequence"/>
</dbReference>
<organism evidence="6 7">
    <name type="scientific">Streptantibioticus parmotrematis</name>
    <dbReference type="NCBI Taxonomy" id="2873249"/>
    <lineage>
        <taxon>Bacteria</taxon>
        <taxon>Bacillati</taxon>
        <taxon>Actinomycetota</taxon>
        <taxon>Actinomycetes</taxon>
        <taxon>Kitasatosporales</taxon>
        <taxon>Streptomycetaceae</taxon>
        <taxon>Streptantibioticus</taxon>
    </lineage>
</organism>
<dbReference type="PROSITE" id="PS50975">
    <property type="entry name" value="ATP_GRASP"/>
    <property type="match status" value="1"/>
</dbReference>
<keyword evidence="2 4" id="KW-0547">Nucleotide-binding</keyword>
<sequence>MSKELPMPRRHVVFVTWKTGNAPAFEAAARLGHHVTLIRSARMERSQNIDFDTTPYGRFVDDVRLLPDATDLDELRACITSLHRERPIDGFVATVDALVVPVAVIAEELGIPFTSAEGARTAKRKDRCRAVLTEAGIDATPYRVVNGLAEAREFADGTGYPVVLKPACGSASEGAHVVADETALDKLFQDIDPHGTTYGQGVLMEEYLTGRFVSAEVGLVEGRFLPLAVSERSTWQDHEALETGTTIPAGITGADHTAVMAFAEQVVRAVGLGMGIFHVEIMIGDDGRPRLIELNPRLMGSCLPNLFRLAGGGDLFTWLVRIHLGEDPGVEPPGFTGYATVRWFGAVERQPTPAAAPDLSWADEYGPALHSLTVRYPDAPFLEPCRGNLGNFGEVQVVHPDHDTSIRIARRVVERVHNQLGFEVTR</sequence>
<evidence type="ECO:0000256" key="3">
    <source>
        <dbReference type="ARBA" id="ARBA00022840"/>
    </source>
</evidence>
<evidence type="ECO:0000259" key="5">
    <source>
        <dbReference type="PROSITE" id="PS50975"/>
    </source>
</evidence>
<dbReference type="EMBL" id="JAINVZ010000001">
    <property type="protein sequence ID" value="MBY8883740.1"/>
    <property type="molecule type" value="Genomic_DNA"/>
</dbReference>